<dbReference type="InterPro" id="IPR029058">
    <property type="entry name" value="AB_hydrolase_fold"/>
</dbReference>
<feature type="domain" description="Peptidase S9A N-terminal" evidence="8">
    <location>
        <begin position="11"/>
        <end position="418"/>
    </location>
</feature>
<dbReference type="PANTHER" id="PTHR42881:SF2">
    <property type="entry name" value="PROLYL ENDOPEPTIDASE"/>
    <property type="match status" value="1"/>
</dbReference>
<evidence type="ECO:0000259" key="8">
    <source>
        <dbReference type="Pfam" id="PF02897"/>
    </source>
</evidence>
<dbReference type="Pfam" id="PF00326">
    <property type="entry name" value="Peptidase_S9"/>
    <property type="match status" value="1"/>
</dbReference>
<evidence type="ECO:0000313" key="10">
    <source>
        <dbReference type="Proteomes" id="UP001442494"/>
    </source>
</evidence>
<dbReference type="Pfam" id="PF02897">
    <property type="entry name" value="Peptidase_S9_N"/>
    <property type="match status" value="1"/>
</dbReference>
<dbReference type="EMBL" id="JAMPKK010000003">
    <property type="protein sequence ID" value="MEP0863422.1"/>
    <property type="molecule type" value="Genomic_DNA"/>
</dbReference>
<evidence type="ECO:0000256" key="1">
    <source>
        <dbReference type="ARBA" id="ARBA00001070"/>
    </source>
</evidence>
<dbReference type="Gene3D" id="3.40.50.1820">
    <property type="entry name" value="alpha/beta hydrolase"/>
    <property type="match status" value="1"/>
</dbReference>
<comment type="caution">
    <text evidence="9">The sequence shown here is derived from an EMBL/GenBank/DDBJ whole genome shotgun (WGS) entry which is preliminary data.</text>
</comment>
<proteinExistence type="inferred from homology"/>
<reference evidence="9 10" key="1">
    <citation type="submission" date="2022-04" db="EMBL/GenBank/DDBJ databases">
        <title>Positive selection, recombination, and allopatry shape intraspecific diversity of widespread and dominant cyanobacteria.</title>
        <authorList>
            <person name="Wei J."/>
            <person name="Shu W."/>
            <person name="Hu C."/>
        </authorList>
    </citation>
    <scope>NUCLEOTIDE SEQUENCE [LARGE SCALE GENOMIC DNA]</scope>
    <source>
        <strain evidence="9 10">GB2-A5</strain>
    </source>
</reference>
<dbReference type="EC" id="3.4.21.26" evidence="3"/>
<evidence type="ECO:0000256" key="6">
    <source>
        <dbReference type="ARBA" id="ARBA00022825"/>
    </source>
</evidence>
<evidence type="ECO:0000256" key="5">
    <source>
        <dbReference type="ARBA" id="ARBA00022801"/>
    </source>
</evidence>
<comment type="catalytic activity">
    <reaction evidence="1">
        <text>Hydrolysis of Pro-|-Xaa &gt;&gt; Ala-|-Xaa in oligopeptides.</text>
        <dbReference type="EC" id="3.4.21.26"/>
    </reaction>
</comment>
<gene>
    <name evidence="9" type="ORF">NDI37_02945</name>
</gene>
<evidence type="ECO:0000256" key="3">
    <source>
        <dbReference type="ARBA" id="ARBA00011897"/>
    </source>
</evidence>
<keyword evidence="10" id="KW-1185">Reference proteome</keyword>
<protein>
    <recommendedName>
        <fullName evidence="3">prolyl oligopeptidase</fullName>
        <ecNumber evidence="3">3.4.21.26</ecNumber>
    </recommendedName>
</protein>
<comment type="similarity">
    <text evidence="2">Belongs to the peptidase S9A family.</text>
</comment>
<accession>A0ABV0JL71</accession>
<organism evidence="9 10">
    <name type="scientific">Funiculus sociatus GB2-A5</name>
    <dbReference type="NCBI Taxonomy" id="2933946"/>
    <lineage>
        <taxon>Bacteria</taxon>
        <taxon>Bacillati</taxon>
        <taxon>Cyanobacteriota</taxon>
        <taxon>Cyanophyceae</taxon>
        <taxon>Coleofasciculales</taxon>
        <taxon>Coleofasciculaceae</taxon>
        <taxon>Funiculus</taxon>
    </lineage>
</organism>
<keyword evidence="4" id="KW-0645">Protease</keyword>
<dbReference type="SUPFAM" id="SSF50993">
    <property type="entry name" value="Peptidase/esterase 'gauge' domain"/>
    <property type="match status" value="1"/>
</dbReference>
<dbReference type="InterPro" id="IPR051167">
    <property type="entry name" value="Prolyl_oligopep/macrocyclase"/>
</dbReference>
<evidence type="ECO:0000256" key="4">
    <source>
        <dbReference type="ARBA" id="ARBA00022670"/>
    </source>
</evidence>
<dbReference type="InterPro" id="IPR001375">
    <property type="entry name" value="Peptidase_S9_cat"/>
</dbReference>
<dbReference type="SUPFAM" id="SSF53474">
    <property type="entry name" value="alpha/beta-Hydrolases"/>
    <property type="match status" value="1"/>
</dbReference>
<evidence type="ECO:0000313" key="9">
    <source>
        <dbReference type="EMBL" id="MEP0863422.1"/>
    </source>
</evidence>
<evidence type="ECO:0000259" key="7">
    <source>
        <dbReference type="Pfam" id="PF00326"/>
    </source>
</evidence>
<keyword evidence="6" id="KW-0720">Serine protease</keyword>
<dbReference type="Gene3D" id="2.130.10.120">
    <property type="entry name" value="Prolyl oligopeptidase, N-terminal domain"/>
    <property type="match status" value="1"/>
</dbReference>
<evidence type="ECO:0000256" key="2">
    <source>
        <dbReference type="ARBA" id="ARBA00005228"/>
    </source>
</evidence>
<dbReference type="Proteomes" id="UP001442494">
    <property type="component" value="Unassembled WGS sequence"/>
</dbReference>
<feature type="domain" description="Peptidase S9 prolyl oligopeptidase catalytic" evidence="7">
    <location>
        <begin position="476"/>
        <end position="689"/>
    </location>
</feature>
<dbReference type="InterPro" id="IPR002470">
    <property type="entry name" value="Peptidase_S9A"/>
</dbReference>
<dbReference type="PROSITE" id="PS00708">
    <property type="entry name" value="PRO_ENDOPEP_SER"/>
    <property type="match status" value="1"/>
</dbReference>
<keyword evidence="5" id="KW-0378">Hydrolase</keyword>
<sequence length="694" mass="78476">MSYPDKPLAYPTSQKVEQVDDYHGTKVEDPYRWLEDPDSDETKAWVEAQNQVTFEYLNEITVREKIKQRLTQLWDYEKFSIPFKEGDRALRYFYFKNDGLQNQSVLYTLISLDAEPKVLLDPNKLSEDGTVALSGVSISEDAKLMAYGLSTSGSDWQEWKVRDIETGEDISDHLKWIKFSGASWTKDNRGFFYSRYDEPNEVTKLEDVNYYQKLYYHQLGKPQSEDILIYHRPDQKEWGFSGGVTEDGRYLIISVWLGTDPKNLIFYKDLANPNAEVVELINEFEANYSFIDNDGDVFWFRTDLDAPRGRVIAIDTKNPARSQWQEIIPQTDEVLESVGLLNNQFVVDYLKDAHTQVKIFDLNGAFVREVELPGIGSAGGFSGKRYDTETFYSFTSFTTPATIYHYDMVSGESTIFRQPKVDFNPADYETNQVFYSSKDGTQVPMFITHKKGLQLDGNNPTYLYGYGGFNVSLTPSFSVGSLIWLEMGGVYAIPNLRGGGEYGEEWHQAGTKLNKQNVFDDFITAAEWLISHKYTKPAKLAIGGGSNGGLLVGACLTQRPDLFGAALPAVGVMDMLRFHKFTIGWAWCSEYGSAENPDEFKALYAYSPLHNLKSETSYPATMITTADHDDRVVPAHSFKFAAALQEVHAGKNPVLIRIETKAGHGAGKPTAKIIEEVADKWAFLVRSLDIAVDI</sequence>
<name>A0ABV0JL71_9CYAN</name>
<dbReference type="InterPro" id="IPR023302">
    <property type="entry name" value="Pept_S9A_N"/>
</dbReference>
<dbReference type="PANTHER" id="PTHR42881">
    <property type="entry name" value="PROLYL ENDOPEPTIDASE"/>
    <property type="match status" value="1"/>
</dbReference>
<dbReference type="InterPro" id="IPR002471">
    <property type="entry name" value="Pept_S9_AS"/>
</dbReference>
<dbReference type="RefSeq" id="WP_190420624.1">
    <property type="nucleotide sequence ID" value="NZ_JAMPKK010000003.1"/>
</dbReference>
<dbReference type="PRINTS" id="PR00862">
    <property type="entry name" value="PROLIGOPTASE"/>
</dbReference>